<dbReference type="EMBL" id="JAKJPQ010000018">
    <property type="protein sequence ID" value="MCI2263551.1"/>
    <property type="molecule type" value="Genomic_DNA"/>
</dbReference>
<dbReference type="RefSeq" id="WP_242161209.1">
    <property type="nucleotide sequence ID" value="NZ_CP131914.1"/>
</dbReference>
<organism evidence="2">
    <name type="scientific">Xanthomonas indica</name>
    <dbReference type="NCBI Taxonomy" id="2912242"/>
    <lineage>
        <taxon>Bacteria</taxon>
        <taxon>Pseudomonadati</taxon>
        <taxon>Pseudomonadota</taxon>
        <taxon>Gammaproteobacteria</taxon>
        <taxon>Lysobacterales</taxon>
        <taxon>Lysobacteraceae</taxon>
        <taxon>Xanthomonas</taxon>
    </lineage>
</organism>
<keyword evidence="3" id="KW-1185">Reference proteome</keyword>
<accession>A0AAU8I5Y6</accession>
<evidence type="ECO:0000313" key="1">
    <source>
        <dbReference type="EMBL" id="MCI2263551.1"/>
    </source>
</evidence>
<name>A0AAU8I5Y6_9XANT</name>
<reference evidence="1" key="2">
    <citation type="submission" date="2022-01" db="EMBL/GenBank/DDBJ databases">
        <authorList>
            <person name="Rana R."/>
            <person name="Patil P.B."/>
        </authorList>
    </citation>
    <scope>NUCLEOTIDE SEQUENCE</scope>
    <source>
        <strain evidence="1">PPL560</strain>
    </source>
</reference>
<gene>
    <name evidence="1" type="ORF">L3V74_18635</name>
    <name evidence="2" type="ORF">Q7W82_00360</name>
</gene>
<dbReference type="EMBL" id="CP131914">
    <property type="protein sequence ID" value="XCI80662.1"/>
    <property type="molecule type" value="Genomic_DNA"/>
</dbReference>
<sequence length="66" mass="6942">MKGVAIGESTSKAIKAAQDYGAVDTTKEKIRGHEFERVCAFSEGGSNICFFLKGDEVTAMSVGLGP</sequence>
<dbReference type="Proteomes" id="UP001430647">
    <property type="component" value="Unassembled WGS sequence"/>
</dbReference>
<dbReference type="AlphaFoldDB" id="A0AAU8I5Y6"/>
<proteinExistence type="predicted"/>
<reference evidence="1 3" key="1">
    <citation type="journal article" date="2022" name="Curr. Microbiol.">
        <title>Xanthomonas indica sp. nov., a Novel Member of Non-Pathogenic Xanthomonas Community from Healthy Rice Seeds.</title>
        <authorList>
            <person name="Rana R."/>
            <person name="Madhavan V.N."/>
            <person name="Saroha T."/>
            <person name="Bansal K."/>
            <person name="Kaur A."/>
            <person name="Sonti R.V."/>
            <person name="Patel H.K."/>
            <person name="Patil P.B."/>
        </authorList>
    </citation>
    <scope>NUCLEOTIDE SEQUENCE [LARGE SCALE GENOMIC DNA]</scope>
    <source>
        <strain evidence="1 3">PPL560</strain>
    </source>
</reference>
<evidence type="ECO:0000313" key="3">
    <source>
        <dbReference type="Proteomes" id="UP001430647"/>
    </source>
</evidence>
<reference evidence="2" key="3">
    <citation type="submission" date="2023-08" db="EMBL/GenBank/DDBJ databases">
        <title>Complete genome sequence of Xanthomonas indica.</title>
        <authorList>
            <person name="Patil P.B."/>
            <person name="Rana R."/>
        </authorList>
    </citation>
    <scope>NUCLEOTIDE SEQUENCE</scope>
    <source>
        <strain evidence="2">PPL560</strain>
    </source>
</reference>
<protein>
    <submittedName>
        <fullName evidence="2">Uncharacterized protein</fullName>
    </submittedName>
</protein>
<evidence type="ECO:0000313" key="2">
    <source>
        <dbReference type="EMBL" id="XCI80662.1"/>
    </source>
</evidence>
<dbReference type="KEGG" id="xin:Q7W82_00360"/>